<sequence>MGTVLYSVRYNPQYSDTGEDMPPHKNYSVAVLHWSGDNKLGKKKYALSFHLVVGLISLLLFLGYSFCHWPPDRDYTVLTRLSGWELPNV</sequence>
<protein>
    <submittedName>
        <fullName evidence="2">Uncharacterized protein</fullName>
    </submittedName>
</protein>
<dbReference type="Proteomes" id="UP000076761">
    <property type="component" value="Unassembled WGS sequence"/>
</dbReference>
<dbReference type="InParanoid" id="A0A165N594"/>
<dbReference type="OrthoDB" id="2841294at2759"/>
<dbReference type="EMBL" id="KV425647">
    <property type="protein sequence ID" value="KZT19197.1"/>
    <property type="molecule type" value="Genomic_DNA"/>
</dbReference>
<dbReference type="AlphaFoldDB" id="A0A165N594"/>
<evidence type="ECO:0000256" key="1">
    <source>
        <dbReference type="SAM" id="Phobius"/>
    </source>
</evidence>
<keyword evidence="1" id="KW-1133">Transmembrane helix</keyword>
<name>A0A165N594_9AGAM</name>
<evidence type="ECO:0000313" key="3">
    <source>
        <dbReference type="Proteomes" id="UP000076761"/>
    </source>
</evidence>
<keyword evidence="1" id="KW-0812">Transmembrane</keyword>
<keyword evidence="3" id="KW-1185">Reference proteome</keyword>
<accession>A0A165N594</accession>
<keyword evidence="1" id="KW-0472">Membrane</keyword>
<reference evidence="2 3" key="1">
    <citation type="journal article" date="2016" name="Mol. Biol. Evol.">
        <title>Comparative Genomics of Early-Diverging Mushroom-Forming Fungi Provides Insights into the Origins of Lignocellulose Decay Capabilities.</title>
        <authorList>
            <person name="Nagy L.G."/>
            <person name="Riley R."/>
            <person name="Tritt A."/>
            <person name="Adam C."/>
            <person name="Daum C."/>
            <person name="Floudas D."/>
            <person name="Sun H."/>
            <person name="Yadav J.S."/>
            <person name="Pangilinan J."/>
            <person name="Larsson K.H."/>
            <person name="Matsuura K."/>
            <person name="Barry K."/>
            <person name="Labutti K."/>
            <person name="Kuo R."/>
            <person name="Ohm R.A."/>
            <person name="Bhattacharya S.S."/>
            <person name="Shirouzu T."/>
            <person name="Yoshinaga Y."/>
            <person name="Martin F.M."/>
            <person name="Grigoriev I.V."/>
            <person name="Hibbett D.S."/>
        </authorList>
    </citation>
    <scope>NUCLEOTIDE SEQUENCE [LARGE SCALE GENOMIC DNA]</scope>
    <source>
        <strain evidence="2 3">HHB14362 ss-1</strain>
    </source>
</reference>
<feature type="transmembrane region" description="Helical" evidence="1">
    <location>
        <begin position="45"/>
        <end position="66"/>
    </location>
</feature>
<evidence type="ECO:0000313" key="2">
    <source>
        <dbReference type="EMBL" id="KZT19197.1"/>
    </source>
</evidence>
<organism evidence="2 3">
    <name type="scientific">Neolentinus lepideus HHB14362 ss-1</name>
    <dbReference type="NCBI Taxonomy" id="1314782"/>
    <lineage>
        <taxon>Eukaryota</taxon>
        <taxon>Fungi</taxon>
        <taxon>Dikarya</taxon>
        <taxon>Basidiomycota</taxon>
        <taxon>Agaricomycotina</taxon>
        <taxon>Agaricomycetes</taxon>
        <taxon>Gloeophyllales</taxon>
        <taxon>Gloeophyllaceae</taxon>
        <taxon>Neolentinus</taxon>
    </lineage>
</organism>
<gene>
    <name evidence="2" type="ORF">NEOLEDRAFT_1102552</name>
</gene>
<proteinExistence type="predicted"/>